<evidence type="ECO:0000256" key="1">
    <source>
        <dbReference type="SAM" id="MobiDB-lite"/>
    </source>
</evidence>
<feature type="region of interest" description="Disordered" evidence="1">
    <location>
        <begin position="1"/>
        <end position="35"/>
    </location>
</feature>
<dbReference type="InterPro" id="IPR036388">
    <property type="entry name" value="WH-like_DNA-bd_sf"/>
</dbReference>
<dbReference type="InterPro" id="IPR036390">
    <property type="entry name" value="WH_DNA-bd_sf"/>
</dbReference>
<dbReference type="SUPFAM" id="SSF46785">
    <property type="entry name" value="Winged helix' DNA-binding domain"/>
    <property type="match status" value="1"/>
</dbReference>
<dbReference type="AlphaFoldDB" id="A0A7D6DY41"/>
<evidence type="ECO:0000313" key="2">
    <source>
        <dbReference type="EMBL" id="QLL07667.1"/>
    </source>
</evidence>
<proteinExistence type="predicted"/>
<name>A0A7D6DY41_9MYCO</name>
<accession>A0A7D6DY41</accession>
<dbReference type="KEGG" id="mgor:H0P51_01200"/>
<protein>
    <submittedName>
        <fullName evidence="2">Uncharacterized protein</fullName>
    </submittedName>
</protein>
<dbReference type="EMBL" id="CP059165">
    <property type="protein sequence ID" value="QLL07667.1"/>
    <property type="molecule type" value="Genomic_DNA"/>
</dbReference>
<gene>
    <name evidence="2" type="ORF">H0P51_01200</name>
</gene>
<dbReference type="Gene3D" id="1.10.10.10">
    <property type="entry name" value="Winged helix-like DNA-binding domain superfamily/Winged helix DNA-binding domain"/>
    <property type="match status" value="1"/>
</dbReference>
<reference evidence="3" key="1">
    <citation type="submission" date="2020-07" db="EMBL/GenBank/DDBJ databases">
        <title>Description of Mycobacterium gordonae subsp. intergordonae subsp.nov. and Mycobacterium gordonae subsp. gordonae subsp. nov.</title>
        <authorList>
            <person name="Yu X."/>
        </authorList>
    </citation>
    <scope>NUCLEOTIDE SEQUENCE [LARGE SCALE GENOMIC DNA]</scope>
    <source>
        <strain evidence="3">24</strain>
    </source>
</reference>
<organism evidence="2 3">
    <name type="scientific">Mycobacterium vicinigordonae</name>
    <dbReference type="NCBI Taxonomy" id="1719132"/>
    <lineage>
        <taxon>Bacteria</taxon>
        <taxon>Bacillati</taxon>
        <taxon>Actinomycetota</taxon>
        <taxon>Actinomycetes</taxon>
        <taxon>Mycobacteriales</taxon>
        <taxon>Mycobacteriaceae</taxon>
        <taxon>Mycobacterium</taxon>
    </lineage>
</organism>
<evidence type="ECO:0000313" key="3">
    <source>
        <dbReference type="Proteomes" id="UP000510682"/>
    </source>
</evidence>
<reference evidence="3" key="3">
    <citation type="submission" date="2023-07" db="EMBL/GenBank/DDBJ databases">
        <title>Description of Mycobacterium gordonae subsp. intergordonae subsp.nov. and Mycobacterium gordonae subsp. gordonae subsp. nov.</title>
        <authorList>
            <person name="Huang H."/>
        </authorList>
    </citation>
    <scope>NUCLEOTIDE SEQUENCE [LARGE SCALE GENOMIC DNA]</scope>
    <source>
        <strain evidence="3">24</strain>
    </source>
</reference>
<sequence>MVTTAKLVEDGAEQLSAHGDTEPSGGGAVDSRALERHDYVTRVDNPDDARTRIIELRPRGRQALRVMRSNAIESERHWEEVLCWRRLDEPRETVEMLLAAPDSEKSDAAAST</sequence>
<keyword evidence="3" id="KW-1185">Reference proteome</keyword>
<dbReference type="Proteomes" id="UP000510682">
    <property type="component" value="Chromosome"/>
</dbReference>
<reference evidence="2 3" key="2">
    <citation type="submission" date="2020-07" db="EMBL/GenBank/DDBJ databases">
        <authorList>
            <person name="Yu X."/>
        </authorList>
    </citation>
    <scope>NUCLEOTIDE SEQUENCE [LARGE SCALE GENOMIC DNA]</scope>
    <source>
        <strain evidence="3">24</strain>
    </source>
</reference>